<organism evidence="5 6">
    <name type="scientific">Variibacter gotjawalensis</name>
    <dbReference type="NCBI Taxonomy" id="1333996"/>
    <lineage>
        <taxon>Bacteria</taxon>
        <taxon>Pseudomonadati</taxon>
        <taxon>Pseudomonadota</taxon>
        <taxon>Alphaproteobacteria</taxon>
        <taxon>Hyphomicrobiales</taxon>
        <taxon>Nitrobacteraceae</taxon>
        <taxon>Variibacter</taxon>
    </lineage>
</organism>
<dbReference type="Gene3D" id="3.30.70.270">
    <property type="match status" value="1"/>
</dbReference>
<dbReference type="GO" id="GO:1902201">
    <property type="term" value="P:negative regulation of bacterial-type flagellum-dependent cell motility"/>
    <property type="evidence" value="ECO:0007669"/>
    <property type="project" value="TreeGrafter"/>
</dbReference>
<dbReference type="InterPro" id="IPR000160">
    <property type="entry name" value="GGDEF_dom"/>
</dbReference>
<evidence type="ECO:0000259" key="4">
    <source>
        <dbReference type="PROSITE" id="PS50887"/>
    </source>
</evidence>
<dbReference type="Pfam" id="PF00990">
    <property type="entry name" value="GGDEF"/>
    <property type="match status" value="1"/>
</dbReference>
<name>A0A0S3PNW1_9BRAD</name>
<feature type="transmembrane region" description="Helical" evidence="3">
    <location>
        <begin position="191"/>
        <end position="210"/>
    </location>
</feature>
<evidence type="ECO:0000256" key="2">
    <source>
        <dbReference type="ARBA" id="ARBA00034247"/>
    </source>
</evidence>
<dbReference type="Proteomes" id="UP000236884">
    <property type="component" value="Chromosome"/>
</dbReference>
<keyword evidence="3" id="KW-1133">Transmembrane helix</keyword>
<evidence type="ECO:0000313" key="6">
    <source>
        <dbReference type="Proteomes" id="UP000236884"/>
    </source>
</evidence>
<dbReference type="InterPro" id="IPR029787">
    <property type="entry name" value="Nucleotide_cyclase"/>
</dbReference>
<dbReference type="EMBL" id="AP014946">
    <property type="protein sequence ID" value="BAT57613.1"/>
    <property type="molecule type" value="Genomic_DNA"/>
</dbReference>
<proteinExistence type="predicted"/>
<dbReference type="AlphaFoldDB" id="A0A0S3PNW1"/>
<dbReference type="FunFam" id="3.30.70.270:FF:000001">
    <property type="entry name" value="Diguanylate cyclase domain protein"/>
    <property type="match status" value="1"/>
</dbReference>
<dbReference type="PANTHER" id="PTHR45138">
    <property type="entry name" value="REGULATORY COMPONENTS OF SENSORY TRANSDUCTION SYSTEM"/>
    <property type="match status" value="1"/>
</dbReference>
<dbReference type="GO" id="GO:0043709">
    <property type="term" value="P:cell adhesion involved in single-species biofilm formation"/>
    <property type="evidence" value="ECO:0007669"/>
    <property type="project" value="TreeGrafter"/>
</dbReference>
<dbReference type="InterPro" id="IPR043128">
    <property type="entry name" value="Rev_trsase/Diguanyl_cyclase"/>
</dbReference>
<gene>
    <name evidence="5" type="primary">pleD_1</name>
    <name evidence="5" type="ORF">GJW-30_1_00120</name>
</gene>
<keyword evidence="3" id="KW-0472">Membrane</keyword>
<reference evidence="5 6" key="1">
    <citation type="submission" date="2015-08" db="EMBL/GenBank/DDBJ databases">
        <title>Investigation of the bacterial diversity of lava forest soil.</title>
        <authorList>
            <person name="Lee J.S."/>
        </authorList>
    </citation>
    <scope>NUCLEOTIDE SEQUENCE [LARGE SCALE GENOMIC DNA]</scope>
    <source>
        <strain evidence="5 6">GJW-30</strain>
    </source>
</reference>
<dbReference type="InterPro" id="IPR029016">
    <property type="entry name" value="GAF-like_dom_sf"/>
</dbReference>
<dbReference type="GO" id="GO:0005886">
    <property type="term" value="C:plasma membrane"/>
    <property type="evidence" value="ECO:0007669"/>
    <property type="project" value="TreeGrafter"/>
</dbReference>
<keyword evidence="3" id="KW-0812">Transmembrane</keyword>
<dbReference type="PANTHER" id="PTHR45138:SF9">
    <property type="entry name" value="DIGUANYLATE CYCLASE DGCM-RELATED"/>
    <property type="match status" value="1"/>
</dbReference>
<dbReference type="EC" id="2.7.7.65" evidence="1"/>
<dbReference type="PROSITE" id="PS50887">
    <property type="entry name" value="GGDEF"/>
    <property type="match status" value="1"/>
</dbReference>
<dbReference type="NCBIfam" id="TIGR00254">
    <property type="entry name" value="GGDEF"/>
    <property type="match status" value="1"/>
</dbReference>
<sequence>MRASMSVLAIDAAGAENSKKTPNRVTSYITFVLLAIVSAVALGGLLRIESAYKDVQQLRSAASLARTAVDAVSEADRTVLQLLAKQNESPDLGSLTLAARAADLSIAQFLKAVTDPTTLTVQRDADTFAKRIDEIAAALRTSRYDQARSIYNDQNVEALAETLTGILKSAADRRVAAITVLQRDISSLTTWILVLQIVTGLICIIAFFLASRKSRRDSLDRELAVAATDASRQQLSHLFAMTDMLQSASDLEDANELLRATAIKLLPTGLSGALYVFSNSRDRLMLSTTWLRGDDAPELPKQIGLQECWALKRGKPHINGDQKHTLHCQHHGKSEVALEIPMIARGEILGLLIIQSRDENGEQILEKNRNIALALADAMSLALSNITLRDKLRSQALRDPLTGLYNRRYMEDALERTVLLAEREKTAVSVIMIDLDNFKRLNDQFGHAKGDAVLRDTAAAILGQLRETDIACRYGGEELLVVLPSCSIEVAAAKAERMRSSIASFTVANGPEISASFGVASYPATSVTTKELLLHADSALYSAKQKGRNRVVRYDGDDLVIHATLPSPLTLMAAE</sequence>
<keyword evidence="6" id="KW-1185">Reference proteome</keyword>
<dbReference type="InterPro" id="IPR050469">
    <property type="entry name" value="Diguanylate_Cyclase"/>
</dbReference>
<dbReference type="SUPFAM" id="SSF55781">
    <property type="entry name" value="GAF domain-like"/>
    <property type="match status" value="1"/>
</dbReference>
<dbReference type="KEGG" id="vgo:GJW-30_1_00120"/>
<dbReference type="SUPFAM" id="SSF55073">
    <property type="entry name" value="Nucleotide cyclase"/>
    <property type="match status" value="1"/>
</dbReference>
<dbReference type="GO" id="GO:0052621">
    <property type="term" value="F:diguanylate cyclase activity"/>
    <property type="evidence" value="ECO:0007669"/>
    <property type="project" value="UniProtKB-EC"/>
</dbReference>
<feature type="domain" description="GGDEF" evidence="4">
    <location>
        <begin position="426"/>
        <end position="556"/>
    </location>
</feature>
<evidence type="ECO:0000256" key="3">
    <source>
        <dbReference type="SAM" id="Phobius"/>
    </source>
</evidence>
<protein>
    <recommendedName>
        <fullName evidence="1">diguanylate cyclase</fullName>
        <ecNumber evidence="1">2.7.7.65</ecNumber>
    </recommendedName>
</protein>
<evidence type="ECO:0000256" key="1">
    <source>
        <dbReference type="ARBA" id="ARBA00012528"/>
    </source>
</evidence>
<dbReference type="CDD" id="cd01949">
    <property type="entry name" value="GGDEF"/>
    <property type="match status" value="1"/>
</dbReference>
<dbReference type="SMART" id="SM00267">
    <property type="entry name" value="GGDEF"/>
    <property type="match status" value="1"/>
</dbReference>
<feature type="transmembrane region" description="Helical" evidence="3">
    <location>
        <begin position="25"/>
        <end position="46"/>
    </location>
</feature>
<dbReference type="Gene3D" id="3.30.450.40">
    <property type="match status" value="1"/>
</dbReference>
<evidence type="ECO:0000313" key="5">
    <source>
        <dbReference type="EMBL" id="BAT57613.1"/>
    </source>
</evidence>
<accession>A0A0S3PNW1</accession>
<comment type="catalytic activity">
    <reaction evidence="2">
        <text>2 GTP = 3',3'-c-di-GMP + 2 diphosphate</text>
        <dbReference type="Rhea" id="RHEA:24898"/>
        <dbReference type="ChEBI" id="CHEBI:33019"/>
        <dbReference type="ChEBI" id="CHEBI:37565"/>
        <dbReference type="ChEBI" id="CHEBI:58805"/>
        <dbReference type="EC" id="2.7.7.65"/>
    </reaction>
</comment>